<sequence>MGERELMVSTPLPVEYVEEDEEALETSFQALEIVGTTSVETEGDPRPSRVAIMAAKVLISNDFQPGKGLGKEFDGMTKPVVIRSLRPTSSRPSRASRSNRLLLGRPTQWSNSPIRRNPKVLATSTPAQLSRYSWRSLQCKIPKGRIGNSVVILLQIVRSSKSQLVLGTKKPKVARGDHLDYQRTLEDLILSILASEGEPLPSTMAIIVEDGIIESRPCSFITFTSNPLFPAFQSKIELVRLCSVSLHSVETVSEKALPSPYRTSPCRERVDTLHSRQRVMNNIQLPQKESSLRNWTNPMPISDMDFQEDMCTTLQELQDLQKQITELTTIVNQLHFEIFGCQPSYTIPNL</sequence>
<dbReference type="OrthoDB" id="1095202at2759"/>
<comment type="caution">
    <text evidence="1">The sequence shown here is derived from an EMBL/GenBank/DDBJ whole genome shotgun (WGS) entry which is preliminary data.</text>
</comment>
<feature type="non-terminal residue" evidence="1">
    <location>
        <position position="1"/>
    </location>
</feature>
<protein>
    <recommendedName>
        <fullName evidence="3">G-patch domain-containing protein</fullName>
    </recommendedName>
</protein>
<dbReference type="AlphaFoldDB" id="A0A371FHA8"/>
<proteinExistence type="predicted"/>
<reference evidence="1" key="1">
    <citation type="submission" date="2018-05" db="EMBL/GenBank/DDBJ databases">
        <title>Draft genome of Mucuna pruriens seed.</title>
        <authorList>
            <person name="Nnadi N.E."/>
            <person name="Vos R."/>
            <person name="Hasami M.H."/>
            <person name="Devisetty U.K."/>
            <person name="Aguiy J.C."/>
        </authorList>
    </citation>
    <scope>NUCLEOTIDE SEQUENCE [LARGE SCALE GENOMIC DNA]</scope>
    <source>
        <strain evidence="1">JCA_2017</strain>
    </source>
</reference>
<name>A0A371FHA8_MUCPR</name>
<organism evidence="1 2">
    <name type="scientific">Mucuna pruriens</name>
    <name type="common">Velvet bean</name>
    <name type="synonym">Dolichos pruriens</name>
    <dbReference type="NCBI Taxonomy" id="157652"/>
    <lineage>
        <taxon>Eukaryota</taxon>
        <taxon>Viridiplantae</taxon>
        <taxon>Streptophyta</taxon>
        <taxon>Embryophyta</taxon>
        <taxon>Tracheophyta</taxon>
        <taxon>Spermatophyta</taxon>
        <taxon>Magnoliopsida</taxon>
        <taxon>eudicotyledons</taxon>
        <taxon>Gunneridae</taxon>
        <taxon>Pentapetalae</taxon>
        <taxon>rosids</taxon>
        <taxon>fabids</taxon>
        <taxon>Fabales</taxon>
        <taxon>Fabaceae</taxon>
        <taxon>Papilionoideae</taxon>
        <taxon>50 kb inversion clade</taxon>
        <taxon>NPAAA clade</taxon>
        <taxon>indigoferoid/millettioid clade</taxon>
        <taxon>Phaseoleae</taxon>
        <taxon>Mucuna</taxon>
    </lineage>
</organism>
<gene>
    <name evidence="1" type="ORF">CR513_42166</name>
</gene>
<evidence type="ECO:0000313" key="2">
    <source>
        <dbReference type="Proteomes" id="UP000257109"/>
    </source>
</evidence>
<keyword evidence="2" id="KW-1185">Reference proteome</keyword>
<dbReference type="EMBL" id="QJKJ01009116">
    <property type="protein sequence ID" value="RDX77672.1"/>
    <property type="molecule type" value="Genomic_DNA"/>
</dbReference>
<evidence type="ECO:0000313" key="1">
    <source>
        <dbReference type="EMBL" id="RDX77672.1"/>
    </source>
</evidence>
<dbReference type="Proteomes" id="UP000257109">
    <property type="component" value="Unassembled WGS sequence"/>
</dbReference>
<accession>A0A371FHA8</accession>
<evidence type="ECO:0008006" key="3">
    <source>
        <dbReference type="Google" id="ProtNLM"/>
    </source>
</evidence>